<dbReference type="PANTHER" id="PTHR30222">
    <property type="entry name" value="SPERMIDINE/PUTRESCINE-BINDING PERIPLASMIC PROTEIN"/>
    <property type="match status" value="1"/>
</dbReference>
<evidence type="ECO:0000256" key="1">
    <source>
        <dbReference type="ARBA" id="ARBA00022729"/>
    </source>
</evidence>
<keyword evidence="3" id="KW-1185">Reference proteome</keyword>
<dbReference type="EMBL" id="BSDZ01000009">
    <property type="protein sequence ID" value="GLI61020.1"/>
    <property type="molecule type" value="Genomic_DNA"/>
</dbReference>
<keyword evidence="1" id="KW-0732">Signal</keyword>
<sequence>MALEIRLHKRMHQSMKCIKQYGFRTQATLRRKLIVSATAQRAPADGPSTSESCCSYSHPTSWSRRCVALGAAVVFSALAGSDPVQAAKTVVLRDGSEVQAFEHGMTLAIVALRGSVSSQWALDFQTSIGKYCGFSLDQRPQLADIFKELSDTSGQNKRSAGVADVVTLGDTWLAAAIQKGLVQPIPGASSSRWYRLLPPRLRQLVHRNAAGMQDPHGPVYGAPYRWGCTLIAYRRDRLLRRGGEPILDWSDLLQSSLAGRVAMLDSPRELLAAALRSLIAETDGRGMGVGVGAGRRVSVNSSAAELAEAGITERVLQERVDAFRQQVRLFSNHDHVRALQAGDVWAVVGYSQDLVQLAERSGSSVELLTPLSGTQLWADVWAVPTGARGGDRRSGPSPLLPVWIEFTLSPGRITGQPGLKGGAPAVLMSPAPPATDLAASSSVLGSIHEHRRHLLAARAAAESRQPVAAALRSLGTLPLLRPFLTDPRVRETAAATTLQEGVTSKEIKEGRHEGAAVTLAKDAPSHGSLFPSVELHHANGYLPAAPLLARSDFLLPMPDEATAAMYRRVLGGGVSAAGSTMPAAAVAS</sequence>
<evidence type="ECO:0000313" key="3">
    <source>
        <dbReference type="Proteomes" id="UP001165090"/>
    </source>
</evidence>
<dbReference type="SUPFAM" id="SSF53850">
    <property type="entry name" value="Periplasmic binding protein-like II"/>
    <property type="match status" value="1"/>
</dbReference>
<dbReference type="InterPro" id="IPR006059">
    <property type="entry name" value="SBP"/>
</dbReference>
<dbReference type="Pfam" id="PF13416">
    <property type="entry name" value="SBP_bac_8"/>
    <property type="match status" value="1"/>
</dbReference>
<gene>
    <name evidence="2" type="ORF">VaNZ11_003283</name>
</gene>
<dbReference type="Gene3D" id="3.40.190.10">
    <property type="entry name" value="Periplasmic binding protein-like II"/>
    <property type="match status" value="2"/>
</dbReference>
<comment type="caution">
    <text evidence="2">The sequence shown here is derived from an EMBL/GenBank/DDBJ whole genome shotgun (WGS) entry which is preliminary data.</text>
</comment>
<name>A0ABQ5RTT3_9CHLO</name>
<dbReference type="PANTHER" id="PTHR30222:SF17">
    <property type="entry name" value="SPERMIDINE_PUTRESCINE-BINDING PERIPLASMIC PROTEIN"/>
    <property type="match status" value="1"/>
</dbReference>
<accession>A0ABQ5RTT3</accession>
<reference evidence="2 3" key="1">
    <citation type="journal article" date="2023" name="IScience">
        <title>Expanded male sex-determining region conserved during the evolution of homothallism in the green alga Volvox.</title>
        <authorList>
            <person name="Yamamoto K."/>
            <person name="Matsuzaki R."/>
            <person name="Mahakham W."/>
            <person name="Heman W."/>
            <person name="Sekimoto H."/>
            <person name="Kawachi M."/>
            <person name="Minakuchi Y."/>
            <person name="Toyoda A."/>
            <person name="Nozaki H."/>
        </authorList>
    </citation>
    <scope>NUCLEOTIDE SEQUENCE [LARGE SCALE GENOMIC DNA]</scope>
    <source>
        <strain evidence="2 3">NIES-4468</strain>
    </source>
</reference>
<organism evidence="2 3">
    <name type="scientific">Volvox africanus</name>
    <dbReference type="NCBI Taxonomy" id="51714"/>
    <lineage>
        <taxon>Eukaryota</taxon>
        <taxon>Viridiplantae</taxon>
        <taxon>Chlorophyta</taxon>
        <taxon>core chlorophytes</taxon>
        <taxon>Chlorophyceae</taxon>
        <taxon>CS clade</taxon>
        <taxon>Chlamydomonadales</taxon>
        <taxon>Volvocaceae</taxon>
        <taxon>Volvox</taxon>
    </lineage>
</organism>
<dbReference type="Proteomes" id="UP001165090">
    <property type="component" value="Unassembled WGS sequence"/>
</dbReference>
<proteinExistence type="predicted"/>
<protein>
    <submittedName>
        <fullName evidence="2">Uncharacterized protein</fullName>
    </submittedName>
</protein>
<evidence type="ECO:0000313" key="2">
    <source>
        <dbReference type="EMBL" id="GLI61020.1"/>
    </source>
</evidence>